<dbReference type="EMBL" id="BOMS01000090">
    <property type="protein sequence ID" value="GIE69599.1"/>
    <property type="molecule type" value="Genomic_DNA"/>
</dbReference>
<dbReference type="RefSeq" id="WP_203827742.1">
    <property type="nucleotide sequence ID" value="NZ_BAAATY010000040.1"/>
</dbReference>
<proteinExistence type="predicted"/>
<gene>
    <name evidence="1" type="ORF">Apa02nite_057070</name>
</gene>
<comment type="caution">
    <text evidence="1">The sequence shown here is derived from an EMBL/GenBank/DDBJ whole genome shotgun (WGS) entry which is preliminary data.</text>
</comment>
<name>A0ABQ4BG13_9ACTN</name>
<evidence type="ECO:0000313" key="1">
    <source>
        <dbReference type="EMBL" id="GIE69599.1"/>
    </source>
</evidence>
<reference evidence="1 2" key="1">
    <citation type="submission" date="2021-01" db="EMBL/GenBank/DDBJ databases">
        <title>Whole genome shotgun sequence of Actinoplanes palleronii NBRC 14916.</title>
        <authorList>
            <person name="Komaki H."/>
            <person name="Tamura T."/>
        </authorList>
    </citation>
    <scope>NUCLEOTIDE SEQUENCE [LARGE SCALE GENOMIC DNA]</scope>
    <source>
        <strain evidence="1 2">NBRC 14916</strain>
    </source>
</reference>
<organism evidence="1 2">
    <name type="scientific">Actinoplanes palleronii</name>
    <dbReference type="NCBI Taxonomy" id="113570"/>
    <lineage>
        <taxon>Bacteria</taxon>
        <taxon>Bacillati</taxon>
        <taxon>Actinomycetota</taxon>
        <taxon>Actinomycetes</taxon>
        <taxon>Micromonosporales</taxon>
        <taxon>Micromonosporaceae</taxon>
        <taxon>Actinoplanes</taxon>
    </lineage>
</organism>
<accession>A0ABQ4BG13</accession>
<evidence type="ECO:0000313" key="2">
    <source>
        <dbReference type="Proteomes" id="UP000624709"/>
    </source>
</evidence>
<dbReference type="Proteomes" id="UP000624709">
    <property type="component" value="Unassembled WGS sequence"/>
</dbReference>
<keyword evidence="2" id="KW-1185">Reference proteome</keyword>
<sequence>MTYVFAPSPPGAPAFGAPGAPVLDLVGRSSVLDDADRAAVTAVAALPGAIALWRSWQLDGPTRVYVLATTGKPPAFPAHCYTPGDDLSPYVRAARRSSALLWTAADAPPLRLAQVFDADGGFAPDHERLDGPGRDHVLAYLTAGAAVLGTTDRGTDVVDPERGAVVPLDLRTDGRWIWPDMVTYYLREHGLAPEPDLLAAIRAAAAPPAVDPVGEHRALAALFQSGALSPAGSA</sequence>
<protein>
    <submittedName>
        <fullName evidence="1">Uncharacterized protein</fullName>
    </submittedName>
</protein>